<keyword evidence="1" id="KW-1133">Transmembrane helix</keyword>
<feature type="transmembrane region" description="Helical" evidence="1">
    <location>
        <begin position="6"/>
        <end position="21"/>
    </location>
</feature>
<comment type="caution">
    <text evidence="2">The sequence shown here is derived from an EMBL/GenBank/DDBJ whole genome shotgun (WGS) entry which is preliminary data.</text>
</comment>
<feature type="transmembrane region" description="Helical" evidence="1">
    <location>
        <begin position="115"/>
        <end position="135"/>
    </location>
</feature>
<sequence>MTGLYLAISVIVPIYILWRYYDASKAWKKVASDLNDYLGEDHPEQLKLLLVSMFEDTMKHTIIIRIAIRSLLRNKSNKSLPAISQRFSEISEEQEDRFSRLIVSMIFVNFRLSPLTYLFLVVLIALVNFISAVFSRSDETVDFVMKERSTSKYVENFANSIYKDKIAH</sequence>
<reference evidence="2 3" key="1">
    <citation type="submission" date="2020-09" db="EMBL/GenBank/DDBJ databases">
        <title>Photobacterium sp. CAU 1568 isolated from sand of Sido Beach.</title>
        <authorList>
            <person name="Kim W."/>
        </authorList>
    </citation>
    <scope>NUCLEOTIDE SEQUENCE [LARGE SCALE GENOMIC DNA]</scope>
    <source>
        <strain evidence="2 3">CAU 1568</strain>
    </source>
</reference>
<name>A0ABR9BPF3_9GAMM</name>
<keyword evidence="1" id="KW-0472">Membrane</keyword>
<proteinExistence type="predicted"/>
<gene>
    <name evidence="2" type="ORF">IFO68_17240</name>
</gene>
<keyword evidence="1" id="KW-0812">Transmembrane</keyword>
<evidence type="ECO:0000313" key="3">
    <source>
        <dbReference type="Proteomes" id="UP000649768"/>
    </source>
</evidence>
<organism evidence="2 3">
    <name type="scientific">Photobacterium arenosum</name>
    <dbReference type="NCBI Taxonomy" id="2774143"/>
    <lineage>
        <taxon>Bacteria</taxon>
        <taxon>Pseudomonadati</taxon>
        <taxon>Pseudomonadota</taxon>
        <taxon>Gammaproteobacteria</taxon>
        <taxon>Vibrionales</taxon>
        <taxon>Vibrionaceae</taxon>
        <taxon>Photobacterium</taxon>
    </lineage>
</organism>
<evidence type="ECO:0000313" key="2">
    <source>
        <dbReference type="EMBL" id="MBD8514428.1"/>
    </source>
</evidence>
<evidence type="ECO:0008006" key="4">
    <source>
        <dbReference type="Google" id="ProtNLM"/>
    </source>
</evidence>
<dbReference type="RefSeq" id="WP_192017066.1">
    <property type="nucleotide sequence ID" value="NZ_JACYTP010000013.1"/>
</dbReference>
<evidence type="ECO:0000256" key="1">
    <source>
        <dbReference type="SAM" id="Phobius"/>
    </source>
</evidence>
<protein>
    <recommendedName>
        <fullName evidence="4">ABC transmembrane type-1 domain-containing protein</fullName>
    </recommendedName>
</protein>
<keyword evidence="3" id="KW-1185">Reference proteome</keyword>
<dbReference type="EMBL" id="JACYTP010000013">
    <property type="protein sequence ID" value="MBD8514428.1"/>
    <property type="molecule type" value="Genomic_DNA"/>
</dbReference>
<accession>A0ABR9BPF3</accession>
<dbReference type="Proteomes" id="UP000649768">
    <property type="component" value="Unassembled WGS sequence"/>
</dbReference>